<organism evidence="3 4">
    <name type="scientific">Microbacterium marmarense</name>
    <dbReference type="NCBI Taxonomy" id="3122051"/>
    <lineage>
        <taxon>Bacteria</taxon>
        <taxon>Bacillati</taxon>
        <taxon>Actinomycetota</taxon>
        <taxon>Actinomycetes</taxon>
        <taxon>Micrococcales</taxon>
        <taxon>Microbacteriaceae</taxon>
        <taxon>Microbacterium</taxon>
    </lineage>
</organism>
<accession>A0ABU8LR63</accession>
<feature type="domain" description="Thioredoxin" evidence="2">
    <location>
        <begin position="53"/>
        <end position="132"/>
    </location>
</feature>
<evidence type="ECO:0000256" key="1">
    <source>
        <dbReference type="SAM" id="Phobius"/>
    </source>
</evidence>
<gene>
    <name evidence="3" type="ORF">WDU96_03950</name>
</gene>
<feature type="transmembrane region" description="Helical" evidence="1">
    <location>
        <begin position="6"/>
        <end position="24"/>
    </location>
</feature>
<keyword evidence="4" id="KW-1185">Reference proteome</keyword>
<dbReference type="SUPFAM" id="SSF52833">
    <property type="entry name" value="Thioredoxin-like"/>
    <property type="match status" value="1"/>
</dbReference>
<keyword evidence="1" id="KW-1133">Transmembrane helix</keyword>
<evidence type="ECO:0000259" key="2">
    <source>
        <dbReference type="Pfam" id="PF00085"/>
    </source>
</evidence>
<keyword evidence="1" id="KW-0472">Membrane</keyword>
<dbReference type="EMBL" id="JBBDGL010000001">
    <property type="protein sequence ID" value="MEJ1154753.1"/>
    <property type="molecule type" value="Genomic_DNA"/>
</dbReference>
<sequence length="146" mass="15727">MTTTTALFALGVLIVGSVVIGLVMKAREGRARQVSSHAGEDPDTVGATQWGEHATLLQFSTEFCTRCPGVSRTLAAIADREPGVVHIDVDLTHRADLAKHFQILQTPTTLILDSDGVVRTRLGGTVARASVERELQQVARAQHVYI</sequence>
<comment type="caution">
    <text evidence="3">The sequence shown here is derived from an EMBL/GenBank/DDBJ whole genome shotgun (WGS) entry which is preliminary data.</text>
</comment>
<dbReference type="Proteomes" id="UP001368654">
    <property type="component" value="Unassembled WGS sequence"/>
</dbReference>
<protein>
    <submittedName>
        <fullName evidence="3">Thioredoxin family protein</fullName>
    </submittedName>
</protein>
<dbReference type="RefSeq" id="WP_337337181.1">
    <property type="nucleotide sequence ID" value="NZ_JBBDGL010000001.1"/>
</dbReference>
<dbReference type="InterPro" id="IPR013766">
    <property type="entry name" value="Thioredoxin_domain"/>
</dbReference>
<evidence type="ECO:0000313" key="3">
    <source>
        <dbReference type="EMBL" id="MEJ1154753.1"/>
    </source>
</evidence>
<dbReference type="Pfam" id="PF00085">
    <property type="entry name" value="Thioredoxin"/>
    <property type="match status" value="1"/>
</dbReference>
<evidence type="ECO:0000313" key="4">
    <source>
        <dbReference type="Proteomes" id="UP001368654"/>
    </source>
</evidence>
<dbReference type="InterPro" id="IPR036249">
    <property type="entry name" value="Thioredoxin-like_sf"/>
</dbReference>
<reference evidence="3 4" key="1">
    <citation type="submission" date="2024-02" db="EMBL/GenBank/DDBJ databases">
        <authorList>
            <person name="Saticioglu I.B."/>
        </authorList>
    </citation>
    <scope>NUCLEOTIDE SEQUENCE [LARGE SCALE GENOMIC DNA]</scope>
    <source>
        <strain evidence="3 4">Mu-86</strain>
    </source>
</reference>
<name>A0ABU8LR63_9MICO</name>
<dbReference type="Gene3D" id="3.40.30.10">
    <property type="entry name" value="Glutaredoxin"/>
    <property type="match status" value="1"/>
</dbReference>
<proteinExistence type="predicted"/>
<dbReference type="CDD" id="cd02947">
    <property type="entry name" value="TRX_family"/>
    <property type="match status" value="1"/>
</dbReference>
<keyword evidence="1" id="KW-0812">Transmembrane</keyword>